<evidence type="ECO:0000256" key="6">
    <source>
        <dbReference type="ARBA" id="ARBA00022679"/>
    </source>
</evidence>
<dbReference type="Proteomes" id="UP001596356">
    <property type="component" value="Unassembled WGS sequence"/>
</dbReference>
<keyword evidence="9" id="KW-0786">Thiamine pyrophosphate</keyword>
<evidence type="ECO:0000259" key="12">
    <source>
        <dbReference type="SMART" id="SM00861"/>
    </source>
</evidence>
<comment type="subunit">
    <text evidence="4">Homodimer.</text>
</comment>
<dbReference type="RefSeq" id="WP_377825196.1">
    <property type="nucleotide sequence ID" value="NZ_JBHSWJ010000002.1"/>
</dbReference>
<keyword evidence="8" id="KW-0460">Magnesium</keyword>
<accession>A0ABW2AYM2</accession>
<dbReference type="PROSITE" id="PS00802">
    <property type="entry name" value="TRANSKETOLASE_2"/>
    <property type="match status" value="1"/>
</dbReference>
<dbReference type="Pfam" id="PF22613">
    <property type="entry name" value="Transketolase_C_1"/>
    <property type="match status" value="1"/>
</dbReference>
<dbReference type="InterPro" id="IPR020826">
    <property type="entry name" value="Transketolase_BS"/>
</dbReference>
<dbReference type="Pfam" id="PF02779">
    <property type="entry name" value="Transket_pyr"/>
    <property type="match status" value="1"/>
</dbReference>
<dbReference type="Pfam" id="PF00456">
    <property type="entry name" value="Transketolase_N"/>
    <property type="match status" value="1"/>
</dbReference>
<evidence type="ECO:0000256" key="3">
    <source>
        <dbReference type="ARBA" id="ARBA00007131"/>
    </source>
</evidence>
<evidence type="ECO:0000313" key="13">
    <source>
        <dbReference type="EMBL" id="MFC6715823.1"/>
    </source>
</evidence>
<dbReference type="InterPro" id="IPR005474">
    <property type="entry name" value="Transketolase_N"/>
</dbReference>
<proteinExistence type="inferred from homology"/>
<keyword evidence="6 13" id="KW-0808">Transferase</keyword>
<dbReference type="PROSITE" id="PS00801">
    <property type="entry name" value="TRANSKETOLASE_1"/>
    <property type="match status" value="1"/>
</dbReference>
<dbReference type="CDD" id="cd07033">
    <property type="entry name" value="TPP_PYR_DXS_TK_like"/>
    <property type="match status" value="1"/>
</dbReference>
<dbReference type="InterPro" id="IPR005475">
    <property type="entry name" value="Transketolase-like_Pyr-bd"/>
</dbReference>
<name>A0ABW2AYM2_9MICO</name>
<evidence type="ECO:0000256" key="8">
    <source>
        <dbReference type="ARBA" id="ARBA00022842"/>
    </source>
</evidence>
<dbReference type="Gene3D" id="3.40.50.920">
    <property type="match status" value="1"/>
</dbReference>
<reference evidence="14" key="1">
    <citation type="journal article" date="2019" name="Int. J. Syst. Evol. Microbiol.">
        <title>The Global Catalogue of Microorganisms (GCM) 10K type strain sequencing project: providing services to taxonomists for standard genome sequencing and annotation.</title>
        <authorList>
            <consortium name="The Broad Institute Genomics Platform"/>
            <consortium name="The Broad Institute Genome Sequencing Center for Infectious Disease"/>
            <person name="Wu L."/>
            <person name="Ma J."/>
        </authorList>
    </citation>
    <scope>NUCLEOTIDE SEQUENCE [LARGE SCALE GENOMIC DNA]</scope>
    <source>
        <strain evidence="14">NBRC 106593</strain>
    </source>
</reference>
<dbReference type="InterPro" id="IPR055152">
    <property type="entry name" value="Transketolase-like_C_2"/>
</dbReference>
<dbReference type="SUPFAM" id="SSF52518">
    <property type="entry name" value="Thiamin diphosphate-binding fold (THDP-binding)"/>
    <property type="match status" value="2"/>
</dbReference>
<dbReference type="EMBL" id="JBHSWJ010000002">
    <property type="protein sequence ID" value="MFC6715823.1"/>
    <property type="molecule type" value="Genomic_DNA"/>
</dbReference>
<dbReference type="Gene3D" id="3.40.50.970">
    <property type="match status" value="2"/>
</dbReference>
<keyword evidence="14" id="KW-1185">Reference proteome</keyword>
<dbReference type="CDD" id="cd02012">
    <property type="entry name" value="TPP_TK"/>
    <property type="match status" value="1"/>
</dbReference>
<evidence type="ECO:0000256" key="10">
    <source>
        <dbReference type="ARBA" id="ARBA00049473"/>
    </source>
</evidence>
<dbReference type="InterPro" id="IPR033247">
    <property type="entry name" value="Transketolase_fam"/>
</dbReference>
<evidence type="ECO:0000256" key="2">
    <source>
        <dbReference type="ARBA" id="ARBA00001964"/>
    </source>
</evidence>
<comment type="similarity">
    <text evidence="3">Belongs to the transketolase family.</text>
</comment>
<protein>
    <recommendedName>
        <fullName evidence="5 11">Transketolase</fullName>
        <ecNumber evidence="5 11">2.2.1.1</ecNumber>
    </recommendedName>
</protein>
<evidence type="ECO:0000256" key="9">
    <source>
        <dbReference type="ARBA" id="ARBA00023052"/>
    </source>
</evidence>
<dbReference type="EC" id="2.2.1.1" evidence="5 11"/>
<evidence type="ECO:0000256" key="7">
    <source>
        <dbReference type="ARBA" id="ARBA00022723"/>
    </source>
</evidence>
<dbReference type="GO" id="GO:0004802">
    <property type="term" value="F:transketolase activity"/>
    <property type="evidence" value="ECO:0007669"/>
    <property type="project" value="UniProtKB-EC"/>
</dbReference>
<organism evidence="13 14">
    <name type="scientific">Branchiibius cervicis</name>
    <dbReference type="NCBI Taxonomy" id="908252"/>
    <lineage>
        <taxon>Bacteria</taxon>
        <taxon>Bacillati</taxon>
        <taxon>Actinomycetota</taxon>
        <taxon>Actinomycetes</taxon>
        <taxon>Micrococcales</taxon>
        <taxon>Dermacoccaceae</taxon>
        <taxon>Branchiibius</taxon>
    </lineage>
</organism>
<dbReference type="SUPFAM" id="SSF52922">
    <property type="entry name" value="TK C-terminal domain-like"/>
    <property type="match status" value="1"/>
</dbReference>
<evidence type="ECO:0000256" key="4">
    <source>
        <dbReference type="ARBA" id="ARBA00011738"/>
    </source>
</evidence>
<keyword evidence="7" id="KW-0479">Metal-binding</keyword>
<dbReference type="PANTHER" id="PTHR43522:SF2">
    <property type="entry name" value="TRANSKETOLASE 1-RELATED"/>
    <property type="match status" value="1"/>
</dbReference>
<evidence type="ECO:0000313" key="14">
    <source>
        <dbReference type="Proteomes" id="UP001596356"/>
    </source>
</evidence>
<comment type="catalytic activity">
    <reaction evidence="10">
        <text>D-sedoheptulose 7-phosphate + D-glyceraldehyde 3-phosphate = aldehydo-D-ribose 5-phosphate + D-xylulose 5-phosphate</text>
        <dbReference type="Rhea" id="RHEA:10508"/>
        <dbReference type="ChEBI" id="CHEBI:57483"/>
        <dbReference type="ChEBI" id="CHEBI:57737"/>
        <dbReference type="ChEBI" id="CHEBI:58273"/>
        <dbReference type="ChEBI" id="CHEBI:59776"/>
        <dbReference type="EC" id="2.2.1.1"/>
    </reaction>
</comment>
<evidence type="ECO:0000256" key="11">
    <source>
        <dbReference type="NCBIfam" id="TIGR00232"/>
    </source>
</evidence>
<dbReference type="InterPro" id="IPR029061">
    <property type="entry name" value="THDP-binding"/>
</dbReference>
<dbReference type="SMART" id="SM00861">
    <property type="entry name" value="Transket_pyr"/>
    <property type="match status" value="1"/>
</dbReference>
<comment type="cofactor">
    <cofactor evidence="2">
        <name>thiamine diphosphate</name>
        <dbReference type="ChEBI" id="CHEBI:58937"/>
    </cofactor>
</comment>
<dbReference type="InterPro" id="IPR049557">
    <property type="entry name" value="Transketolase_CS"/>
</dbReference>
<dbReference type="InterPro" id="IPR009014">
    <property type="entry name" value="Transketo_C/PFOR_II"/>
</dbReference>
<dbReference type="PANTHER" id="PTHR43522">
    <property type="entry name" value="TRANSKETOLASE"/>
    <property type="match status" value="1"/>
</dbReference>
<gene>
    <name evidence="13" type="primary">tkt</name>
    <name evidence="13" type="ORF">ACFQBT_19115</name>
</gene>
<comment type="caution">
    <text evidence="13">The sequence shown here is derived from an EMBL/GenBank/DDBJ whole genome shotgun (WGS) entry which is preliminary data.</text>
</comment>
<comment type="cofactor">
    <cofactor evidence="1">
        <name>Mg(2+)</name>
        <dbReference type="ChEBI" id="CHEBI:18420"/>
    </cofactor>
</comment>
<feature type="domain" description="Transketolase-like pyrimidine-binding" evidence="12">
    <location>
        <begin position="376"/>
        <end position="551"/>
    </location>
</feature>
<evidence type="ECO:0000256" key="5">
    <source>
        <dbReference type="ARBA" id="ARBA00013152"/>
    </source>
</evidence>
<dbReference type="NCBIfam" id="TIGR00232">
    <property type="entry name" value="tktlase_bact"/>
    <property type="match status" value="1"/>
</dbReference>
<dbReference type="InterPro" id="IPR005478">
    <property type="entry name" value="Transketolase_bac-like"/>
</dbReference>
<sequence length="704" mass="76566">MTQTARYDRSWHWDEGDDRALAVTRALSLDAIETAGSGHPGTALSLAPVTYLLYQKVMRHDPADPDWPGRDRFVLSCGHASLLQYTQLFLSGYAVTVEDLAHTRRWGSVTPGHPERGVTPGVEVSTGPLGSGFATAVGMALGARRERTLLDPEAPAGTSPFDHRVYVVCSDGDLEEGVSSEASSLAGTLGLGELVVFWDDNQISIDGPTDLSFREDVLARYEAYGWHVQRVEFRSLDGEYADRVDLLDEAVRRAEADPRPSMIAVATTIGWPAPHAAGTAAAHGAPLGPDEVAATKHVLGLDPAASFEVPQQVLRHTREALERGRTWHEDWDQVMQQWRDREPERAALYDRLRSRHLPDGWRDALPWVEQTESAAVATRAASGKTLTALGRGLPELWGGSADLADSTKAWMPGEAEFGTDGGAPGLDRRLIHFGIREFAMGLMLVGMSLSDLTRPFGGTYLVFSDYMRGAVRLAALQAAPVVFIWTHDSIGVGEDGPTHQPVEQIASLRTVPGLDVVRPGDANETVAAWAVLIERHSAPTGLILSRQALPVLTEGGADLIDQVRRGGYVLDSDEEPDVILIGTGSELQLVVRAAQRLRDEGVRCRVVSMPCVEWFLAQDESYRATVLPRRVAARVAVEAGVPDTWYRFVGTEGEVIGIDHFGASAPGPELFERFGVTTDHVVAAARTSLRRVAEQADRRSTRRG</sequence>
<evidence type="ECO:0000256" key="1">
    <source>
        <dbReference type="ARBA" id="ARBA00001946"/>
    </source>
</evidence>